<dbReference type="Proteomes" id="UP000593892">
    <property type="component" value="Chromosome"/>
</dbReference>
<keyword evidence="3" id="KW-1185">Reference proteome</keyword>
<organism evidence="2 3">
    <name type="scientific">Paludibaculum fermentans</name>
    <dbReference type="NCBI Taxonomy" id="1473598"/>
    <lineage>
        <taxon>Bacteria</taxon>
        <taxon>Pseudomonadati</taxon>
        <taxon>Acidobacteriota</taxon>
        <taxon>Terriglobia</taxon>
        <taxon>Bryobacterales</taxon>
        <taxon>Bryobacteraceae</taxon>
        <taxon>Paludibaculum</taxon>
    </lineage>
</organism>
<dbReference type="InterPro" id="IPR029063">
    <property type="entry name" value="SAM-dependent_MTases_sf"/>
</dbReference>
<dbReference type="KEGG" id="pfer:IRI77_30490"/>
<feature type="domain" description="Methyltransferase" evidence="1">
    <location>
        <begin position="90"/>
        <end position="173"/>
    </location>
</feature>
<dbReference type="GO" id="GO:0008168">
    <property type="term" value="F:methyltransferase activity"/>
    <property type="evidence" value="ECO:0007669"/>
    <property type="project" value="UniProtKB-KW"/>
</dbReference>
<keyword evidence="2" id="KW-0489">Methyltransferase</keyword>
<reference evidence="2 3" key="1">
    <citation type="submission" date="2020-10" db="EMBL/GenBank/DDBJ databases">
        <title>Complete genome sequence of Paludibaculum fermentans P105T, a facultatively anaerobic acidobacterium capable of dissimilatory Fe(III) reduction.</title>
        <authorList>
            <person name="Dedysh S.N."/>
            <person name="Beletsky A.V."/>
            <person name="Kulichevskaya I.S."/>
            <person name="Mardanov A.V."/>
            <person name="Ravin N.V."/>
        </authorList>
    </citation>
    <scope>NUCLEOTIDE SEQUENCE [LARGE SCALE GENOMIC DNA]</scope>
    <source>
        <strain evidence="2 3">P105</strain>
    </source>
</reference>
<dbReference type="GO" id="GO:0032259">
    <property type="term" value="P:methylation"/>
    <property type="evidence" value="ECO:0007669"/>
    <property type="project" value="UniProtKB-KW"/>
</dbReference>
<sequence length="246" mass="27375">MRQKLKETILPLLPESFARWYRAPQCPPDAQERFGHLTLLETFTTIYREQVWGRAPGQDFYSGTGSEDEFAIPYADALQRFLERHGIHTVTDLGCGDFRVGRRVSALVDQYHGVDCVPELIAHLSATEARPGVSFHCLDLTTSSLPPAGAALIRQVLQHLSNREIAMVLRQCADYPFIIVTEHLPVGYCPCPNLDQLHGPNPRLVAGSGVYLDQPPFSLKCSVLLELPCCHDSVIRTIVVDNRAGN</sequence>
<proteinExistence type="predicted"/>
<name>A0A7S7NNV8_PALFE</name>
<dbReference type="SUPFAM" id="SSF53335">
    <property type="entry name" value="S-adenosyl-L-methionine-dependent methyltransferases"/>
    <property type="match status" value="1"/>
</dbReference>
<accession>A0A7S7NNV8</accession>
<evidence type="ECO:0000259" key="1">
    <source>
        <dbReference type="Pfam" id="PF13649"/>
    </source>
</evidence>
<dbReference type="EMBL" id="CP063849">
    <property type="protein sequence ID" value="QOY87061.1"/>
    <property type="molecule type" value="Genomic_DNA"/>
</dbReference>
<evidence type="ECO:0000313" key="3">
    <source>
        <dbReference type="Proteomes" id="UP000593892"/>
    </source>
</evidence>
<dbReference type="Pfam" id="PF13649">
    <property type="entry name" value="Methyltransf_25"/>
    <property type="match status" value="1"/>
</dbReference>
<protein>
    <submittedName>
        <fullName evidence="2">Class I SAM-dependent methyltransferase</fullName>
    </submittedName>
</protein>
<keyword evidence="2" id="KW-0808">Transferase</keyword>
<dbReference type="RefSeq" id="WP_194448730.1">
    <property type="nucleotide sequence ID" value="NZ_CP063849.1"/>
</dbReference>
<gene>
    <name evidence="2" type="ORF">IRI77_30490</name>
</gene>
<evidence type="ECO:0000313" key="2">
    <source>
        <dbReference type="EMBL" id="QOY87061.1"/>
    </source>
</evidence>
<dbReference type="Gene3D" id="3.40.50.150">
    <property type="entry name" value="Vaccinia Virus protein VP39"/>
    <property type="match status" value="1"/>
</dbReference>
<dbReference type="AlphaFoldDB" id="A0A7S7NNV8"/>
<dbReference type="InterPro" id="IPR041698">
    <property type="entry name" value="Methyltransf_25"/>
</dbReference>